<accession>A0A4Y2BME3</accession>
<sequence length="25" mass="2937">MMEWRESETVAYLCDLEDSSGERAE</sequence>
<proteinExistence type="predicted"/>
<feature type="non-terminal residue" evidence="1">
    <location>
        <position position="25"/>
    </location>
</feature>
<reference evidence="1 2" key="1">
    <citation type="journal article" date="2019" name="Sci. Rep.">
        <title>Orb-weaving spider Araneus ventricosus genome elucidates the spidroin gene catalogue.</title>
        <authorList>
            <person name="Kono N."/>
            <person name="Nakamura H."/>
            <person name="Ohtoshi R."/>
            <person name="Moran D.A.P."/>
            <person name="Shinohara A."/>
            <person name="Yoshida Y."/>
            <person name="Fujiwara M."/>
            <person name="Mori M."/>
            <person name="Tomita M."/>
            <person name="Arakawa K."/>
        </authorList>
    </citation>
    <scope>NUCLEOTIDE SEQUENCE [LARGE SCALE GENOMIC DNA]</scope>
</reference>
<keyword evidence="2" id="KW-1185">Reference proteome</keyword>
<evidence type="ECO:0000313" key="2">
    <source>
        <dbReference type="Proteomes" id="UP000499080"/>
    </source>
</evidence>
<gene>
    <name evidence="1" type="ORF">AVEN_77507_1</name>
</gene>
<evidence type="ECO:0000313" key="1">
    <source>
        <dbReference type="EMBL" id="GBL93390.1"/>
    </source>
</evidence>
<name>A0A4Y2BME3_ARAVE</name>
<comment type="caution">
    <text evidence="1">The sequence shown here is derived from an EMBL/GenBank/DDBJ whole genome shotgun (WGS) entry which is preliminary data.</text>
</comment>
<protein>
    <submittedName>
        <fullName evidence="1">Uncharacterized protein</fullName>
    </submittedName>
</protein>
<dbReference type="AlphaFoldDB" id="A0A4Y2BME3"/>
<organism evidence="1 2">
    <name type="scientific">Araneus ventricosus</name>
    <name type="common">Orbweaver spider</name>
    <name type="synonym">Epeira ventricosa</name>
    <dbReference type="NCBI Taxonomy" id="182803"/>
    <lineage>
        <taxon>Eukaryota</taxon>
        <taxon>Metazoa</taxon>
        <taxon>Ecdysozoa</taxon>
        <taxon>Arthropoda</taxon>
        <taxon>Chelicerata</taxon>
        <taxon>Arachnida</taxon>
        <taxon>Araneae</taxon>
        <taxon>Araneomorphae</taxon>
        <taxon>Entelegynae</taxon>
        <taxon>Araneoidea</taxon>
        <taxon>Araneidae</taxon>
        <taxon>Araneus</taxon>
    </lineage>
</organism>
<dbReference type="Proteomes" id="UP000499080">
    <property type="component" value="Unassembled WGS sequence"/>
</dbReference>
<dbReference type="EMBL" id="BGPR01160307">
    <property type="protein sequence ID" value="GBL93390.1"/>
    <property type="molecule type" value="Genomic_DNA"/>
</dbReference>